<dbReference type="InterPro" id="IPR027417">
    <property type="entry name" value="P-loop_NTPase"/>
</dbReference>
<dbReference type="PANTHER" id="PTHR30486">
    <property type="entry name" value="TWITCHING MOTILITY PROTEIN PILT"/>
    <property type="match status" value="1"/>
</dbReference>
<dbReference type="STRING" id="1823756.A4H34_03235"/>
<dbReference type="RefSeq" id="WP_064231055.1">
    <property type="nucleotide sequence ID" value="NZ_LVZK01000001.1"/>
</dbReference>
<dbReference type="Gene3D" id="3.30.450.90">
    <property type="match status" value="1"/>
</dbReference>
<proteinExistence type="inferred from homology"/>
<evidence type="ECO:0000256" key="1">
    <source>
        <dbReference type="ARBA" id="ARBA00006611"/>
    </source>
</evidence>
<dbReference type="EMBL" id="LVZK01000001">
    <property type="protein sequence ID" value="OAP86200.1"/>
    <property type="molecule type" value="Genomic_DNA"/>
</dbReference>
<evidence type="ECO:0000256" key="2">
    <source>
        <dbReference type="SAM" id="MobiDB-lite"/>
    </source>
</evidence>
<dbReference type="Gene3D" id="3.40.50.300">
    <property type="entry name" value="P-loop containing nucleotide triphosphate hydrolases"/>
    <property type="match status" value="1"/>
</dbReference>
<comment type="similarity">
    <text evidence="1">Belongs to the GSP E family.</text>
</comment>
<sequence>MTSAFERAGRGRASEGEGTEAEAMRRVRASLARGGSDGGAIAMLDPAAVSARDVVGLGRRLRQAIAGAGPLLDPLLSDRSVTDVLVNGGRGVWVDRGNGMERDERASRGLSDDSSVRALAVRLAAACGQRLDDSSPIVDGTFPDGLRLHAVLPPLAAEGTLISMRAHRPVSFTLAELAEGGMFDRFALRLLLALVAHRANVIVSGATGSGKTTLLAAVLGEVPSDERILVIEESAELRPSHPHVVHLQVRRANVQGAGEVALSELVRAAMRMRPDRIVLGECRGAEVREVLTALNTGHEGGWATIHANSAADVPARLTALGALAGMSEDVVAAQAASALDAVVHIERRDGVRVLTQVAVLERRRGELTASVALEFDGKAVAQGPAWPRLAARVGMNARTGAEACAASDARIGAEVDVGVGAGTGTDVGIGSAASIGADAAGGVDGRTRTGVRSGVHWRSGVGRNDMGARKRYEGSPM</sequence>
<reference evidence="4 5" key="1">
    <citation type="submission" date="2016-04" db="EMBL/GenBank/DDBJ databases">
        <title>Peptidophaga gingivicola gen. nov., sp. nov., isolated from human subgingival plaque.</title>
        <authorList>
            <person name="Beall C.J."/>
            <person name="Mokrzan E.M."/>
            <person name="Griffen A.L."/>
            <person name="Leys E.J."/>
        </authorList>
    </citation>
    <scope>NUCLEOTIDE SEQUENCE [LARGE SCALE GENOMIC DNA]</scope>
    <source>
        <strain evidence="4 5">BA112</strain>
    </source>
</reference>
<keyword evidence="4" id="KW-0067">ATP-binding</keyword>
<dbReference type="InterPro" id="IPR050921">
    <property type="entry name" value="T4SS_GSP_E_ATPase"/>
</dbReference>
<dbReference type="CDD" id="cd01130">
    <property type="entry name" value="VirB11-like_ATPase"/>
    <property type="match status" value="1"/>
</dbReference>
<name>A0A179B423_9ACTO</name>
<dbReference type="SUPFAM" id="SSF52540">
    <property type="entry name" value="P-loop containing nucleoside triphosphate hydrolases"/>
    <property type="match status" value="1"/>
</dbReference>
<dbReference type="InterPro" id="IPR001482">
    <property type="entry name" value="T2SS/T4SS_dom"/>
</dbReference>
<dbReference type="GO" id="GO:0004386">
    <property type="term" value="F:helicase activity"/>
    <property type="evidence" value="ECO:0007669"/>
    <property type="project" value="UniProtKB-KW"/>
</dbReference>
<keyword evidence="4" id="KW-0547">Nucleotide-binding</keyword>
<dbReference type="GO" id="GO:0016887">
    <property type="term" value="F:ATP hydrolysis activity"/>
    <property type="evidence" value="ECO:0007669"/>
    <property type="project" value="InterPro"/>
</dbReference>
<accession>A0A179B423</accession>
<dbReference type="PANTHER" id="PTHR30486:SF6">
    <property type="entry name" value="TYPE IV PILUS RETRACTATION ATPASE PILT"/>
    <property type="match status" value="1"/>
</dbReference>
<feature type="region of interest" description="Disordered" evidence="2">
    <location>
        <begin position="1"/>
        <end position="24"/>
    </location>
</feature>
<gene>
    <name evidence="4" type="ORF">A4H34_03235</name>
</gene>
<keyword evidence="4" id="KW-0378">Hydrolase</keyword>
<dbReference type="InterPro" id="IPR022399">
    <property type="entry name" value="TadA-like_ATPase"/>
</dbReference>
<dbReference type="AlphaFoldDB" id="A0A179B423"/>
<comment type="caution">
    <text evidence="4">The sequence shown here is derived from an EMBL/GenBank/DDBJ whole genome shotgun (WGS) entry which is preliminary data.</text>
</comment>
<evidence type="ECO:0000313" key="5">
    <source>
        <dbReference type="Proteomes" id="UP000078368"/>
    </source>
</evidence>
<dbReference type="Pfam" id="PF00437">
    <property type="entry name" value="T2SSE"/>
    <property type="match status" value="1"/>
</dbReference>
<protein>
    <submittedName>
        <fullName evidence="4">Helicase</fullName>
    </submittedName>
</protein>
<evidence type="ECO:0000313" key="4">
    <source>
        <dbReference type="EMBL" id="OAP86200.1"/>
    </source>
</evidence>
<dbReference type="Proteomes" id="UP000078368">
    <property type="component" value="Unassembled WGS sequence"/>
</dbReference>
<keyword evidence="5" id="KW-1185">Reference proteome</keyword>
<evidence type="ECO:0000259" key="3">
    <source>
        <dbReference type="Pfam" id="PF00437"/>
    </source>
</evidence>
<keyword evidence="4" id="KW-0347">Helicase</keyword>
<organism evidence="4 5">
    <name type="scientific">Peptidiphaga gingivicola</name>
    <dbReference type="NCBI Taxonomy" id="2741497"/>
    <lineage>
        <taxon>Bacteria</taxon>
        <taxon>Bacillati</taxon>
        <taxon>Actinomycetota</taxon>
        <taxon>Actinomycetes</taxon>
        <taxon>Actinomycetales</taxon>
        <taxon>Actinomycetaceae</taxon>
        <taxon>Peptidiphaga</taxon>
    </lineage>
</organism>
<dbReference type="OrthoDB" id="9810761at2"/>
<feature type="domain" description="Bacterial type II secretion system protein E" evidence="3">
    <location>
        <begin position="74"/>
        <end position="343"/>
    </location>
</feature>
<dbReference type="NCBIfam" id="TIGR03819">
    <property type="entry name" value="heli_sec_ATPase"/>
    <property type="match status" value="1"/>
</dbReference>